<organism evidence="1 2">
    <name type="scientific">Streptacidiphilus pinicola</name>
    <dbReference type="NCBI Taxonomy" id="2219663"/>
    <lineage>
        <taxon>Bacteria</taxon>
        <taxon>Bacillati</taxon>
        <taxon>Actinomycetota</taxon>
        <taxon>Actinomycetes</taxon>
        <taxon>Kitasatosporales</taxon>
        <taxon>Streptomycetaceae</taxon>
        <taxon>Streptacidiphilus</taxon>
    </lineage>
</organism>
<evidence type="ECO:0008006" key="3">
    <source>
        <dbReference type="Google" id="ProtNLM"/>
    </source>
</evidence>
<gene>
    <name evidence="1" type="ORF">DN069_27630</name>
</gene>
<dbReference type="Proteomes" id="UP000248889">
    <property type="component" value="Unassembled WGS sequence"/>
</dbReference>
<name>A0A2X0K588_9ACTN</name>
<keyword evidence="2" id="KW-1185">Reference proteome</keyword>
<dbReference type="AlphaFoldDB" id="A0A2X0K588"/>
<sequence length="128" mass="14091">MRIPTTAIAAQLRTALHHGDSSTLAALFHPDMHFQPLEPAGLVGSGSAAALAWSQERRDRGFRTLVEELFTYPGNIVLGLRISHPEGNQDHPALLYRLFRLRDAQIVHIRDFTDRATALATAENSPIG</sequence>
<proteinExistence type="predicted"/>
<evidence type="ECO:0000313" key="2">
    <source>
        <dbReference type="Proteomes" id="UP000248889"/>
    </source>
</evidence>
<accession>A0A2X0K588</accession>
<protein>
    <recommendedName>
        <fullName evidence="3">SnoaL-like domain-containing protein</fullName>
    </recommendedName>
</protein>
<dbReference type="Gene3D" id="3.10.450.50">
    <property type="match status" value="1"/>
</dbReference>
<comment type="caution">
    <text evidence="1">The sequence shown here is derived from an EMBL/GenBank/DDBJ whole genome shotgun (WGS) entry which is preliminary data.</text>
</comment>
<reference evidence="1 2" key="1">
    <citation type="submission" date="2018-06" db="EMBL/GenBank/DDBJ databases">
        <title>Streptacidiphilus pinicola sp. nov., isolated from pine grove soil.</title>
        <authorList>
            <person name="Roh S.G."/>
            <person name="Park S."/>
            <person name="Kim M.-K."/>
            <person name="Yun B.-R."/>
            <person name="Park J."/>
            <person name="Kim M.J."/>
            <person name="Kim Y.S."/>
            <person name="Kim S.B."/>
        </authorList>
    </citation>
    <scope>NUCLEOTIDE SEQUENCE [LARGE SCALE GENOMIC DNA]</scope>
    <source>
        <strain evidence="1 2">MMS16-CNU450</strain>
    </source>
</reference>
<dbReference type="OrthoDB" id="3855299at2"/>
<dbReference type="SUPFAM" id="SSF54427">
    <property type="entry name" value="NTF2-like"/>
    <property type="match status" value="1"/>
</dbReference>
<dbReference type="EMBL" id="QKYN01000114">
    <property type="protein sequence ID" value="RAG82440.1"/>
    <property type="molecule type" value="Genomic_DNA"/>
</dbReference>
<dbReference type="InterPro" id="IPR032710">
    <property type="entry name" value="NTF2-like_dom_sf"/>
</dbReference>
<dbReference type="RefSeq" id="WP_111505440.1">
    <property type="nucleotide sequence ID" value="NZ_QKYN01000114.1"/>
</dbReference>
<evidence type="ECO:0000313" key="1">
    <source>
        <dbReference type="EMBL" id="RAG82440.1"/>
    </source>
</evidence>